<evidence type="ECO:0000313" key="3">
    <source>
        <dbReference type="Proteomes" id="UP000691718"/>
    </source>
</evidence>
<accession>A0A8S3WYM0</accession>
<proteinExistence type="predicted"/>
<evidence type="ECO:0000256" key="1">
    <source>
        <dbReference type="SAM" id="MobiDB-lite"/>
    </source>
</evidence>
<dbReference type="OrthoDB" id="308383at2759"/>
<sequence>MRADESECPSPAPSYSAAVLGVRVGRLGRAGRRAAALLQSAQRRQDARRRERPRRRPPTISAAPTRCAPTRVSVPPPRPLIVRLFSECGSGGWGEQAAAPPPSYNQRSADKMRADESECPSPAPSYSAAVLGVRVGRLGRAGGRAAALLQSAQRRQDARRRE</sequence>
<dbReference type="EMBL" id="CAJQZP010000885">
    <property type="protein sequence ID" value="CAG4991476.1"/>
    <property type="molecule type" value="Genomic_DNA"/>
</dbReference>
<name>A0A8S3WYM0_PARAO</name>
<gene>
    <name evidence="2" type="ORF">PAPOLLO_LOCUS12120</name>
</gene>
<dbReference type="Proteomes" id="UP000691718">
    <property type="component" value="Unassembled WGS sequence"/>
</dbReference>
<dbReference type="AlphaFoldDB" id="A0A8S3WYM0"/>
<keyword evidence="3" id="KW-1185">Reference proteome</keyword>
<comment type="caution">
    <text evidence="2">The sequence shown here is derived from an EMBL/GenBank/DDBJ whole genome shotgun (WGS) entry which is preliminary data.</text>
</comment>
<evidence type="ECO:0000313" key="2">
    <source>
        <dbReference type="EMBL" id="CAG4991476.1"/>
    </source>
</evidence>
<feature type="region of interest" description="Disordered" evidence="1">
    <location>
        <begin position="92"/>
        <end position="126"/>
    </location>
</feature>
<organism evidence="2 3">
    <name type="scientific">Parnassius apollo</name>
    <name type="common">Apollo butterfly</name>
    <name type="synonym">Papilio apollo</name>
    <dbReference type="NCBI Taxonomy" id="110799"/>
    <lineage>
        <taxon>Eukaryota</taxon>
        <taxon>Metazoa</taxon>
        <taxon>Ecdysozoa</taxon>
        <taxon>Arthropoda</taxon>
        <taxon>Hexapoda</taxon>
        <taxon>Insecta</taxon>
        <taxon>Pterygota</taxon>
        <taxon>Neoptera</taxon>
        <taxon>Endopterygota</taxon>
        <taxon>Lepidoptera</taxon>
        <taxon>Glossata</taxon>
        <taxon>Ditrysia</taxon>
        <taxon>Papilionoidea</taxon>
        <taxon>Papilionidae</taxon>
        <taxon>Parnassiinae</taxon>
        <taxon>Parnassini</taxon>
        <taxon>Parnassius</taxon>
        <taxon>Parnassius</taxon>
    </lineage>
</organism>
<protein>
    <submittedName>
        <fullName evidence="2">(apollo) hypothetical protein</fullName>
    </submittedName>
</protein>
<reference evidence="2" key="1">
    <citation type="submission" date="2021-04" db="EMBL/GenBank/DDBJ databases">
        <authorList>
            <person name="Tunstrom K."/>
        </authorList>
    </citation>
    <scope>NUCLEOTIDE SEQUENCE</scope>
</reference>
<feature type="region of interest" description="Disordered" evidence="1">
    <location>
        <begin position="35"/>
        <end position="74"/>
    </location>
</feature>